<dbReference type="AlphaFoldDB" id="A0A915A8G0"/>
<protein>
    <submittedName>
        <fullName evidence="2">Uncharacterized protein</fullName>
    </submittedName>
</protein>
<reference evidence="2" key="1">
    <citation type="submission" date="2022-11" db="UniProtKB">
        <authorList>
            <consortium name="WormBaseParasite"/>
        </authorList>
    </citation>
    <scope>IDENTIFICATION</scope>
</reference>
<name>A0A915A8G0_PARUN</name>
<evidence type="ECO:0000313" key="1">
    <source>
        <dbReference type="Proteomes" id="UP000887569"/>
    </source>
</evidence>
<dbReference type="WBParaSite" id="PgR002_g087_t01">
    <property type="protein sequence ID" value="PgR002_g087_t01"/>
    <property type="gene ID" value="PgR002_g087"/>
</dbReference>
<organism evidence="1 2">
    <name type="scientific">Parascaris univalens</name>
    <name type="common">Nematode worm</name>
    <dbReference type="NCBI Taxonomy" id="6257"/>
    <lineage>
        <taxon>Eukaryota</taxon>
        <taxon>Metazoa</taxon>
        <taxon>Ecdysozoa</taxon>
        <taxon>Nematoda</taxon>
        <taxon>Chromadorea</taxon>
        <taxon>Rhabditida</taxon>
        <taxon>Spirurina</taxon>
        <taxon>Ascaridomorpha</taxon>
        <taxon>Ascaridoidea</taxon>
        <taxon>Ascarididae</taxon>
        <taxon>Parascaris</taxon>
    </lineage>
</organism>
<accession>A0A915A8G0</accession>
<evidence type="ECO:0000313" key="2">
    <source>
        <dbReference type="WBParaSite" id="PgR002_g087_t01"/>
    </source>
</evidence>
<sequence length="40" mass="4449">MWKFQLFITTSRLSIRIGSIVTSTAAKLACLQFTLSPNTC</sequence>
<keyword evidence="1" id="KW-1185">Reference proteome</keyword>
<dbReference type="Proteomes" id="UP000887569">
    <property type="component" value="Unplaced"/>
</dbReference>
<proteinExistence type="predicted"/>